<accession>A0CLT1</accession>
<reference evidence="2 3" key="1">
    <citation type="journal article" date="2006" name="Nature">
        <title>Global trends of whole-genome duplications revealed by the ciliate Paramecium tetraurelia.</title>
        <authorList>
            <consortium name="Genoscope"/>
            <person name="Aury J.-M."/>
            <person name="Jaillon O."/>
            <person name="Duret L."/>
            <person name="Noel B."/>
            <person name="Jubin C."/>
            <person name="Porcel B.M."/>
            <person name="Segurens B."/>
            <person name="Daubin V."/>
            <person name="Anthouard V."/>
            <person name="Aiach N."/>
            <person name="Arnaiz O."/>
            <person name="Billaut A."/>
            <person name="Beisson J."/>
            <person name="Blanc I."/>
            <person name="Bouhouche K."/>
            <person name="Camara F."/>
            <person name="Duharcourt S."/>
            <person name="Guigo R."/>
            <person name="Gogendeau D."/>
            <person name="Katinka M."/>
            <person name="Keller A.-M."/>
            <person name="Kissmehl R."/>
            <person name="Klotz C."/>
            <person name="Koll F."/>
            <person name="Le Moue A."/>
            <person name="Lepere C."/>
            <person name="Malinsky S."/>
            <person name="Nowacki M."/>
            <person name="Nowak J.K."/>
            <person name="Plattner H."/>
            <person name="Poulain J."/>
            <person name="Ruiz F."/>
            <person name="Serrano V."/>
            <person name="Zagulski M."/>
            <person name="Dessen P."/>
            <person name="Betermier M."/>
            <person name="Weissenbach J."/>
            <person name="Scarpelli C."/>
            <person name="Schachter V."/>
            <person name="Sperling L."/>
            <person name="Meyer E."/>
            <person name="Cohen J."/>
            <person name="Wincker P."/>
        </authorList>
    </citation>
    <scope>NUCLEOTIDE SEQUENCE [LARGE SCALE GENOMIC DNA]</scope>
    <source>
        <strain evidence="2 3">Stock d4-2</strain>
    </source>
</reference>
<sequence>MKYLFFQQINLIHLKYQIYDNTQYLVQKMIKTFIYIKIHDNSDHPQLILFCKSHQDVQLDLQIYNQIKCKIVRFYLQPGVSLSQQDTVKYKYEGDKKREGQPGGILIGIHKQFHFRDITNFFIDGETNDQYASGLLIIHIVNQIVQLIYSKIRRIMKFLICIQKVWKPKFLKGLMIMKILFDFLNCLEFYLQEKLDQEGSISNIQVDQDFLIQQIKQIYLEDGSEIDYVEESKEQFKVPLYKQRRMENQIGSSFYYNLDFIQLFFRQSCFFLLESSNLIVSSRKRYKSSKPFKKLKIDWQSQHDRIAGKMQEMLSRIDELQEQISHEANLNKRDIYLKELDETTQAIRSIN</sequence>
<proteinExistence type="predicted"/>
<dbReference type="Proteomes" id="UP000000600">
    <property type="component" value="Unassembled WGS sequence"/>
</dbReference>
<dbReference type="EMBL" id="CT868103">
    <property type="protein sequence ID" value="CAK71748.1"/>
    <property type="molecule type" value="Genomic_DNA"/>
</dbReference>
<gene>
    <name evidence="2" type="ORF">GSPATT00038673001</name>
</gene>
<dbReference type="GeneID" id="5024930"/>
<evidence type="ECO:0000256" key="1">
    <source>
        <dbReference type="SAM" id="Coils"/>
    </source>
</evidence>
<dbReference type="KEGG" id="ptm:GSPATT00038673001"/>
<feature type="coiled-coil region" evidence="1">
    <location>
        <begin position="303"/>
        <end position="330"/>
    </location>
</feature>
<evidence type="ECO:0000313" key="3">
    <source>
        <dbReference type="Proteomes" id="UP000000600"/>
    </source>
</evidence>
<evidence type="ECO:0000313" key="2">
    <source>
        <dbReference type="EMBL" id="CAK71748.1"/>
    </source>
</evidence>
<dbReference type="InParanoid" id="A0CLT1"/>
<dbReference type="AlphaFoldDB" id="A0CLT1"/>
<protein>
    <submittedName>
        <fullName evidence="2">Uncharacterized protein</fullName>
    </submittedName>
</protein>
<keyword evidence="3" id="KW-1185">Reference proteome</keyword>
<dbReference type="RefSeq" id="XP_001439145.1">
    <property type="nucleotide sequence ID" value="XM_001439108.1"/>
</dbReference>
<dbReference type="HOGENOM" id="CLU_790985_0_0_1"/>
<organism evidence="2 3">
    <name type="scientific">Paramecium tetraurelia</name>
    <dbReference type="NCBI Taxonomy" id="5888"/>
    <lineage>
        <taxon>Eukaryota</taxon>
        <taxon>Sar</taxon>
        <taxon>Alveolata</taxon>
        <taxon>Ciliophora</taxon>
        <taxon>Intramacronucleata</taxon>
        <taxon>Oligohymenophorea</taxon>
        <taxon>Peniculida</taxon>
        <taxon>Parameciidae</taxon>
        <taxon>Paramecium</taxon>
    </lineage>
</organism>
<keyword evidence="1" id="KW-0175">Coiled coil</keyword>
<name>A0CLT1_PARTE</name>